<comment type="caution">
    <text evidence="1">The sequence shown here is derived from an EMBL/GenBank/DDBJ whole genome shotgun (WGS) entry which is preliminary data.</text>
</comment>
<evidence type="ECO:0000313" key="2">
    <source>
        <dbReference type="Proteomes" id="UP000028868"/>
    </source>
</evidence>
<reference evidence="2" key="1">
    <citation type="submission" date="2014-03" db="EMBL/GenBank/DDBJ databases">
        <authorList>
            <person name="Urmite Genomes U."/>
        </authorList>
    </citation>
    <scope>NUCLEOTIDE SEQUENCE [LARGE SCALE GENOMIC DNA]</scope>
    <source>
        <strain evidence="2">HD-03</strain>
    </source>
</reference>
<accession>A0A024P979</accession>
<keyword evidence="2" id="KW-1185">Reference proteome</keyword>
<protein>
    <submittedName>
        <fullName evidence="1">Uncharacterized protein</fullName>
    </submittedName>
</protein>
<organism evidence="1 2">
    <name type="scientific">Halobacillus karajensis</name>
    <dbReference type="NCBI Taxonomy" id="195088"/>
    <lineage>
        <taxon>Bacteria</taxon>
        <taxon>Bacillati</taxon>
        <taxon>Bacillota</taxon>
        <taxon>Bacilli</taxon>
        <taxon>Bacillales</taxon>
        <taxon>Bacillaceae</taxon>
        <taxon>Halobacillus</taxon>
    </lineage>
</organism>
<name>A0A024P979_9BACI</name>
<dbReference type="Proteomes" id="UP000028868">
    <property type="component" value="Unassembled WGS sequence"/>
</dbReference>
<sequence length="37" mass="4315">MANLGQKPLIVGEKMILRPFKYDDLPYMEECLKDSEV</sequence>
<dbReference type="EMBL" id="CCDI010000004">
    <property type="protein sequence ID" value="CDQ25246.1"/>
    <property type="molecule type" value="Genomic_DNA"/>
</dbReference>
<proteinExistence type="predicted"/>
<evidence type="ECO:0000313" key="1">
    <source>
        <dbReference type="EMBL" id="CDQ25246.1"/>
    </source>
</evidence>
<dbReference type="AlphaFoldDB" id="A0A024P979"/>
<gene>
    <name evidence="1" type="ORF">BN983_03559</name>
</gene>
<reference evidence="1 2" key="2">
    <citation type="submission" date="2014-05" db="EMBL/GenBank/DDBJ databases">
        <title>Draft genome sequence of Halobacillus karajensis HK-03.</title>
        <authorList>
            <person name="Khelaifia S."/>
            <person name="Croce O."/>
            <person name="Lagier J.C."/>
            <person name="Raoult D."/>
        </authorList>
    </citation>
    <scope>NUCLEOTIDE SEQUENCE [LARGE SCALE GENOMIC DNA]</scope>
    <source>
        <strain evidence="1 2">HD-03</strain>
    </source>
</reference>